<comment type="catalytic activity">
    <reaction evidence="1">
        <text>UDP-alpha-D-glucose = UDP-alpha-D-galactose</text>
        <dbReference type="Rhea" id="RHEA:22168"/>
        <dbReference type="ChEBI" id="CHEBI:58885"/>
        <dbReference type="ChEBI" id="CHEBI:66914"/>
        <dbReference type="EC" id="5.1.3.2"/>
    </reaction>
</comment>
<evidence type="ECO:0000256" key="12">
    <source>
        <dbReference type="ARBA" id="ARBA00037676"/>
    </source>
</evidence>
<dbReference type="EMBL" id="CP048999">
    <property type="protein sequence ID" value="QID83347.1"/>
    <property type="molecule type" value="Genomic_DNA"/>
</dbReference>
<evidence type="ECO:0000256" key="7">
    <source>
        <dbReference type="ARBA" id="ARBA00023027"/>
    </source>
</evidence>
<dbReference type="InterPro" id="IPR005886">
    <property type="entry name" value="UDP_G4E"/>
</dbReference>
<keyword evidence="18" id="KW-1185">Reference proteome</keyword>
<evidence type="ECO:0000313" key="18">
    <source>
        <dbReference type="Proteomes" id="UP000501346"/>
    </source>
</evidence>
<dbReference type="PANTHER" id="PTHR43725">
    <property type="entry name" value="UDP-GLUCOSE 4-EPIMERASE"/>
    <property type="match status" value="1"/>
</dbReference>
<dbReference type="InterPro" id="IPR016040">
    <property type="entry name" value="NAD(P)-bd_dom"/>
</dbReference>
<dbReference type="GO" id="GO:0006796">
    <property type="term" value="P:phosphate-containing compound metabolic process"/>
    <property type="evidence" value="ECO:0007669"/>
    <property type="project" value="UniProtKB-ARBA"/>
</dbReference>
<dbReference type="GO" id="GO:1901135">
    <property type="term" value="P:carbohydrate derivative metabolic process"/>
    <property type="evidence" value="ECO:0007669"/>
    <property type="project" value="UniProtKB-ARBA"/>
</dbReference>
<dbReference type="AlphaFoldDB" id="A0A6C1E3P2"/>
<sequence length="699" mass="77812">MTAQLQTSGNAKTVLVTGGAGYIGSHTVVELIENGYECVVVDNLSNSSYDSVARLEILTKHHIPFHKVDLCDREGLEKVFKEHEIDSVIHFAGLKAVGESTQIPLRYYHNNILGTLVLLELMQQYKVSKFVFSSSATVYGDATRFPDMIPIPEECPLGPTNPYGNTKYAIEKILNDLYNSDKASWKFSILRYFNPIGAHPSGLIGEDPLGIPNNLLPYMAQVAVGRREKLYIFGDDYDSRDGTPIRDYIHVVDLAKGHIAALKYLDAYNQKEGLCREWNLGSGKGSTVFEVYRAFCKASGIDLPYEVTGRRAGDVLNLTAKPDRAKRELKWQTELQVEDSCKDLWKWATENPFGYQLKGVEARFATEEMSYDARFVTIGAGTRFQATIANLGATIVDLKVDGQSVVLGYENEKGYLNPDSSYIGATIGRYANRIAKGKFNLGGKDYQLTVNNGINANHGSIGSFHVKRFLGPIVQNPSKDVFTAEYMLIDNGKDTEFPGDLLVTVQYTLNVAKKSLEIEYKGKLTAGEATPLNLTNHTYFNLDKPHRDTIDGTEIKVVSNKSVDVDKNVIPTGKIVDRNIATFKSSKPTTLGPKDPLYDYCFVVDENAKHKQIDTSKNEPTLVAKAFHPDSKITLEVLSTEPTYQIYTGDFLSAGYTARQGFAVEPGRYVDAINQKEWKDCVILRHGKTYGSKIVYRFS</sequence>
<evidence type="ECO:0000256" key="2">
    <source>
        <dbReference type="ARBA" id="ARBA00001911"/>
    </source>
</evidence>
<dbReference type="InterPro" id="IPR047215">
    <property type="entry name" value="Galactose_mutarotase-like"/>
</dbReference>
<dbReference type="InterPro" id="IPR036291">
    <property type="entry name" value="NAD(P)-bd_dom_sf"/>
</dbReference>
<dbReference type="Pfam" id="PF16363">
    <property type="entry name" value="GDP_Man_Dehyd"/>
    <property type="match status" value="1"/>
</dbReference>
<dbReference type="NCBIfam" id="NF007956">
    <property type="entry name" value="PRK10675.1"/>
    <property type="match status" value="1"/>
</dbReference>
<dbReference type="GO" id="GO:0003978">
    <property type="term" value="F:UDP-glucose 4-epimerase activity"/>
    <property type="evidence" value="ECO:0007669"/>
    <property type="project" value="UniProtKB-EC"/>
</dbReference>
<evidence type="ECO:0000256" key="9">
    <source>
        <dbReference type="ARBA" id="ARBA00023235"/>
    </source>
</evidence>
<dbReference type="Gene3D" id="3.90.25.10">
    <property type="entry name" value="UDP-galactose 4-epimerase, domain 1"/>
    <property type="match status" value="1"/>
</dbReference>
<dbReference type="Gene3D" id="3.40.50.720">
    <property type="entry name" value="NAD(P)-binding Rossmann-like Domain"/>
    <property type="match status" value="1"/>
</dbReference>
<dbReference type="InterPro" id="IPR014718">
    <property type="entry name" value="GH-type_carb-bd"/>
</dbReference>
<dbReference type="SUPFAM" id="SSF74650">
    <property type="entry name" value="Galactose mutarotase-like"/>
    <property type="match status" value="1"/>
</dbReference>
<evidence type="ECO:0000256" key="13">
    <source>
        <dbReference type="ARBA" id="ARBA00037955"/>
    </source>
</evidence>
<dbReference type="InterPro" id="IPR018052">
    <property type="entry name" value="Ald1_epimerase_CS"/>
</dbReference>
<evidence type="ECO:0000256" key="3">
    <source>
        <dbReference type="ARBA" id="ARBA00004947"/>
    </source>
</evidence>
<evidence type="ECO:0000256" key="15">
    <source>
        <dbReference type="ARBA" id="ARBA00067378"/>
    </source>
</evidence>
<evidence type="ECO:0000256" key="8">
    <source>
        <dbReference type="ARBA" id="ARBA00023144"/>
    </source>
</evidence>
<dbReference type="CDD" id="cd09019">
    <property type="entry name" value="galactose_mutarotase_like"/>
    <property type="match status" value="1"/>
</dbReference>
<evidence type="ECO:0000256" key="4">
    <source>
        <dbReference type="ARBA" id="ARBA00005028"/>
    </source>
</evidence>
<keyword evidence="10" id="KW-0511">Multifunctional enzyme</keyword>
<keyword evidence="11" id="KW-0119">Carbohydrate metabolism</keyword>
<keyword evidence="7" id="KW-0520">NAD</keyword>
<protein>
    <recommendedName>
        <fullName evidence="15">Bifunctional protein GAL10</fullName>
        <ecNumber evidence="6">5.1.3.2</ecNumber>
        <ecNumber evidence="5">5.1.3.3</ecNumber>
    </recommendedName>
</protein>
<evidence type="ECO:0000313" key="17">
    <source>
        <dbReference type="EMBL" id="QID83347.1"/>
    </source>
</evidence>
<gene>
    <name evidence="17" type="primary">GAL10_2</name>
    <name evidence="17" type="ORF">GRS66_005804</name>
</gene>
<dbReference type="CDD" id="cd05247">
    <property type="entry name" value="UDP_G4E_1_SDR_e"/>
    <property type="match status" value="1"/>
</dbReference>
<dbReference type="FunFam" id="2.70.98.10:FF:000025">
    <property type="entry name" value="GAL10 bifunctional protein"/>
    <property type="match status" value="1"/>
</dbReference>
<comment type="cofactor">
    <cofactor evidence="2">
        <name>NAD(+)</name>
        <dbReference type="ChEBI" id="CHEBI:57540"/>
    </cofactor>
</comment>
<dbReference type="InterPro" id="IPR011013">
    <property type="entry name" value="Gal_mutarotase_sf_dom"/>
</dbReference>
<name>A0A6C1E3P2_SACPS</name>
<dbReference type="GO" id="GO:0030246">
    <property type="term" value="F:carbohydrate binding"/>
    <property type="evidence" value="ECO:0007669"/>
    <property type="project" value="InterPro"/>
</dbReference>
<dbReference type="Proteomes" id="UP000501346">
    <property type="component" value="Chromosome SeII-SeIV"/>
</dbReference>
<dbReference type="PANTHER" id="PTHR43725:SF47">
    <property type="entry name" value="UDP-GLUCOSE 4-EPIMERASE"/>
    <property type="match status" value="1"/>
</dbReference>
<comment type="pathway">
    <text evidence="4">Carbohydrate metabolism; hexose metabolism.</text>
</comment>
<dbReference type="EC" id="5.1.3.3" evidence="5"/>
<comment type="similarity">
    <text evidence="13">In the N-terminal section; belongs to the NAD(P)-dependent epimerase/dehydratase family.</text>
</comment>
<dbReference type="InterPro" id="IPR008183">
    <property type="entry name" value="Aldose_1/G6P_1-epimerase"/>
</dbReference>
<dbReference type="Pfam" id="PF01263">
    <property type="entry name" value="Aldose_epim"/>
    <property type="match status" value="1"/>
</dbReference>
<feature type="domain" description="NAD(P)-binding" evidence="16">
    <location>
        <begin position="15"/>
        <end position="343"/>
    </location>
</feature>
<dbReference type="OrthoDB" id="9402762at2759"/>
<comment type="similarity">
    <text evidence="14">In the C-terminal section; belongs to the aldose epimerase family.</text>
</comment>
<evidence type="ECO:0000256" key="6">
    <source>
        <dbReference type="ARBA" id="ARBA00013189"/>
    </source>
</evidence>
<evidence type="ECO:0000256" key="10">
    <source>
        <dbReference type="ARBA" id="ARBA00023268"/>
    </source>
</evidence>
<dbReference type="GO" id="GO:0004034">
    <property type="term" value="F:aldose 1-epimerase activity"/>
    <property type="evidence" value="ECO:0007669"/>
    <property type="project" value="UniProtKB-EC"/>
</dbReference>
<dbReference type="GO" id="GO:0006012">
    <property type="term" value="P:galactose metabolic process"/>
    <property type="evidence" value="ECO:0007669"/>
    <property type="project" value="UniProtKB-KW"/>
</dbReference>
<dbReference type="Gene3D" id="2.70.98.10">
    <property type="match status" value="1"/>
</dbReference>
<dbReference type="PROSITE" id="PS00545">
    <property type="entry name" value="ALDOSE_1_EPIMERASE"/>
    <property type="match status" value="1"/>
</dbReference>
<evidence type="ECO:0000256" key="11">
    <source>
        <dbReference type="ARBA" id="ARBA00023277"/>
    </source>
</evidence>
<evidence type="ECO:0000256" key="14">
    <source>
        <dbReference type="ARBA" id="ARBA00038238"/>
    </source>
</evidence>
<proteinExistence type="inferred from homology"/>
<evidence type="ECO:0000256" key="5">
    <source>
        <dbReference type="ARBA" id="ARBA00013185"/>
    </source>
</evidence>
<dbReference type="NCBIfam" id="TIGR01179">
    <property type="entry name" value="galE"/>
    <property type="match status" value="1"/>
</dbReference>
<accession>A0A6C1E3P2</accession>
<keyword evidence="9" id="KW-0413">Isomerase</keyword>
<dbReference type="GO" id="GO:0019637">
    <property type="term" value="P:organophosphate metabolic process"/>
    <property type="evidence" value="ECO:0007669"/>
    <property type="project" value="UniProtKB-ARBA"/>
</dbReference>
<organism evidence="17 18">
    <name type="scientific">Saccharomyces pastorianus</name>
    <name type="common">Lager yeast</name>
    <name type="synonym">Saccharomyces cerevisiae x Saccharomyces eubayanus</name>
    <dbReference type="NCBI Taxonomy" id="27292"/>
    <lineage>
        <taxon>Eukaryota</taxon>
        <taxon>Fungi</taxon>
        <taxon>Dikarya</taxon>
        <taxon>Ascomycota</taxon>
        <taxon>Saccharomycotina</taxon>
        <taxon>Saccharomycetes</taxon>
        <taxon>Saccharomycetales</taxon>
        <taxon>Saccharomycetaceae</taxon>
        <taxon>Saccharomyces</taxon>
    </lineage>
</organism>
<evidence type="ECO:0000259" key="16">
    <source>
        <dbReference type="Pfam" id="PF16363"/>
    </source>
</evidence>
<dbReference type="GO" id="GO:0005829">
    <property type="term" value="C:cytosol"/>
    <property type="evidence" value="ECO:0007669"/>
    <property type="project" value="TreeGrafter"/>
</dbReference>
<reference evidence="17 18" key="1">
    <citation type="journal article" date="2019" name="BMC Genomics">
        <title>Chromosome level assembly and comparative genome analysis confirm lager-brewing yeasts originated from a single hybridization.</title>
        <authorList>
            <person name="Salazar A.N."/>
            <person name="Gorter de Vries A.R."/>
            <person name="van den Broek M."/>
            <person name="Brouwers N."/>
            <person name="de la Torre Cortes P."/>
            <person name="Kuijpers N.G.A."/>
            <person name="Daran J.G."/>
            <person name="Abeel T."/>
        </authorList>
    </citation>
    <scope>NUCLEOTIDE SEQUENCE [LARGE SCALE GENOMIC DNA]</scope>
    <source>
        <strain evidence="17 18">CBS 1483</strain>
    </source>
</reference>
<dbReference type="EC" id="5.1.3.2" evidence="6"/>
<comment type="function">
    <text evidence="12">Mutarotase converts alpha-aldose to the beta-anomer. It is active on D-glucose, L-arabinose, D-xylose, D-galactose, maltose and lactose.</text>
</comment>
<evidence type="ECO:0000256" key="1">
    <source>
        <dbReference type="ARBA" id="ARBA00000083"/>
    </source>
</evidence>
<dbReference type="SUPFAM" id="SSF51735">
    <property type="entry name" value="NAD(P)-binding Rossmann-fold domains"/>
    <property type="match status" value="1"/>
</dbReference>
<keyword evidence="8" id="KW-0299">Galactose metabolism</keyword>
<comment type="pathway">
    <text evidence="3">Carbohydrate metabolism; galactose metabolism.</text>
</comment>